<dbReference type="eggNOG" id="COG1396">
    <property type="taxonomic scope" value="Bacteria"/>
</dbReference>
<keyword evidence="1" id="KW-0238">DNA-binding</keyword>
<dbReference type="PANTHER" id="PTHR46797">
    <property type="entry name" value="HTH-TYPE TRANSCRIPTIONAL REGULATOR"/>
    <property type="match status" value="1"/>
</dbReference>
<dbReference type="KEGG" id="geo:Geob_0807"/>
<dbReference type="EMBL" id="CP001390">
    <property type="protein sequence ID" value="ACM19169.1"/>
    <property type="molecule type" value="Genomic_DNA"/>
</dbReference>
<dbReference type="InterPro" id="IPR001387">
    <property type="entry name" value="Cro/C1-type_HTH"/>
</dbReference>
<evidence type="ECO:0000313" key="3">
    <source>
        <dbReference type="EMBL" id="ACM19169.1"/>
    </source>
</evidence>
<dbReference type="AlphaFoldDB" id="B9M199"/>
<proteinExistence type="predicted"/>
<dbReference type="SUPFAM" id="SSF47413">
    <property type="entry name" value="lambda repressor-like DNA-binding domains"/>
    <property type="match status" value="1"/>
</dbReference>
<dbReference type="STRING" id="316067.Geob_0807"/>
<dbReference type="PANTHER" id="PTHR46797:SF1">
    <property type="entry name" value="METHYLPHOSPHONATE SYNTHASE"/>
    <property type="match status" value="1"/>
</dbReference>
<dbReference type="SMART" id="SM00530">
    <property type="entry name" value="HTH_XRE"/>
    <property type="match status" value="1"/>
</dbReference>
<dbReference type="InterPro" id="IPR050807">
    <property type="entry name" value="TransReg_Diox_bact_type"/>
</dbReference>
<evidence type="ECO:0000256" key="1">
    <source>
        <dbReference type="ARBA" id="ARBA00023125"/>
    </source>
</evidence>
<dbReference type="Gene3D" id="1.10.260.40">
    <property type="entry name" value="lambda repressor-like DNA-binding domains"/>
    <property type="match status" value="1"/>
</dbReference>
<dbReference type="RefSeq" id="WP_012645898.1">
    <property type="nucleotide sequence ID" value="NC_011979.1"/>
</dbReference>
<keyword evidence="4" id="KW-1185">Reference proteome</keyword>
<dbReference type="OrthoDB" id="2986852at2"/>
<name>B9M199_GEODF</name>
<feature type="domain" description="HTH cro/C1-type" evidence="2">
    <location>
        <begin position="9"/>
        <end position="65"/>
    </location>
</feature>
<dbReference type="InterPro" id="IPR010982">
    <property type="entry name" value="Lambda_DNA-bd_dom_sf"/>
</dbReference>
<dbReference type="GO" id="GO:0003677">
    <property type="term" value="F:DNA binding"/>
    <property type="evidence" value="ECO:0007669"/>
    <property type="project" value="UniProtKB-KW"/>
</dbReference>
<evidence type="ECO:0000313" key="4">
    <source>
        <dbReference type="Proteomes" id="UP000007721"/>
    </source>
</evidence>
<dbReference type="GO" id="GO:0005829">
    <property type="term" value="C:cytosol"/>
    <property type="evidence" value="ECO:0007669"/>
    <property type="project" value="TreeGrafter"/>
</dbReference>
<dbReference type="Proteomes" id="UP000007721">
    <property type="component" value="Chromosome"/>
</dbReference>
<dbReference type="PROSITE" id="PS50943">
    <property type="entry name" value="HTH_CROC1"/>
    <property type="match status" value="1"/>
</dbReference>
<evidence type="ECO:0000259" key="2">
    <source>
        <dbReference type="PROSITE" id="PS50943"/>
    </source>
</evidence>
<dbReference type="CDD" id="cd00093">
    <property type="entry name" value="HTH_XRE"/>
    <property type="match status" value="1"/>
</dbReference>
<dbReference type="HOGENOM" id="CLU_066192_17_5_7"/>
<protein>
    <submittedName>
        <fullName evidence="3">Helix-turn-helix XRE domain protein</fullName>
    </submittedName>
</protein>
<gene>
    <name evidence="3" type="ordered locus">Geob_0807</name>
</gene>
<dbReference type="GO" id="GO:0003700">
    <property type="term" value="F:DNA-binding transcription factor activity"/>
    <property type="evidence" value="ECO:0007669"/>
    <property type="project" value="TreeGrafter"/>
</dbReference>
<accession>B9M199</accession>
<organism evidence="3 4">
    <name type="scientific">Geotalea daltonii (strain DSM 22248 / JCM 15807 / FRC-32)</name>
    <name type="common">Geobacter daltonii</name>
    <dbReference type="NCBI Taxonomy" id="316067"/>
    <lineage>
        <taxon>Bacteria</taxon>
        <taxon>Pseudomonadati</taxon>
        <taxon>Thermodesulfobacteriota</taxon>
        <taxon>Desulfuromonadia</taxon>
        <taxon>Geobacterales</taxon>
        <taxon>Geobacteraceae</taxon>
        <taxon>Geotalea</taxon>
    </lineage>
</organism>
<dbReference type="Pfam" id="PF01381">
    <property type="entry name" value="HTH_3"/>
    <property type="match status" value="1"/>
</dbReference>
<sequence>MKLKIGSRLKMLRMERSLTQKELAVMVSGGLDYTYIGKIERGEQLPSLKILLKISDALSVPVASFFQDELFAAASDIASSELRYLISEETGRQLVKALKLVDKEDFPLLIEIIKVLGRHRKTTKSDQGEETEQESADCLLAAETMTSYRK</sequence>
<reference evidence="3 4" key="1">
    <citation type="submission" date="2009-01" db="EMBL/GenBank/DDBJ databases">
        <title>Complete sequence of Geobacter sp. FRC-32.</title>
        <authorList>
            <consortium name="US DOE Joint Genome Institute"/>
            <person name="Lucas S."/>
            <person name="Copeland A."/>
            <person name="Lapidus A."/>
            <person name="Glavina del Rio T."/>
            <person name="Dalin E."/>
            <person name="Tice H."/>
            <person name="Bruce D."/>
            <person name="Goodwin L."/>
            <person name="Pitluck S."/>
            <person name="Saunders E."/>
            <person name="Brettin T."/>
            <person name="Detter J.C."/>
            <person name="Han C."/>
            <person name="Larimer F."/>
            <person name="Land M."/>
            <person name="Hauser L."/>
            <person name="Kyrpides N."/>
            <person name="Ovchinnikova G."/>
            <person name="Kostka J."/>
            <person name="Richardson P."/>
        </authorList>
    </citation>
    <scope>NUCLEOTIDE SEQUENCE [LARGE SCALE GENOMIC DNA]</scope>
    <source>
        <strain evidence="4">DSM 22248 / JCM 15807 / FRC-32</strain>
    </source>
</reference>